<evidence type="ECO:0000313" key="2">
    <source>
        <dbReference type="Proteomes" id="UP000198290"/>
    </source>
</evidence>
<accession>A0A3G9G9C4</accession>
<organism evidence="1 2">
    <name type="scientific">Aquitalea magnusonii</name>
    <dbReference type="NCBI Taxonomy" id="332411"/>
    <lineage>
        <taxon>Bacteria</taxon>
        <taxon>Pseudomonadati</taxon>
        <taxon>Pseudomonadota</taxon>
        <taxon>Betaproteobacteria</taxon>
        <taxon>Neisseriales</taxon>
        <taxon>Chromobacteriaceae</taxon>
        <taxon>Aquitalea</taxon>
    </lineage>
</organism>
<dbReference type="AlphaFoldDB" id="A0A3G9G9C4"/>
<dbReference type="KEGG" id="amah:DLM_0900"/>
<proteinExistence type="predicted"/>
<reference evidence="2" key="3">
    <citation type="journal article" date="2017" name="Plant Physiol. Biochem.">
        <title>Differential oxidative and antioxidative response of duckweed Lemna minor toward plant growth promoting/inhibiting bacteria.</title>
        <authorList>
            <person name="Ishizawa H."/>
            <person name="Kuroda M."/>
            <person name="Morikawa M."/>
            <person name="Ike M."/>
        </authorList>
    </citation>
    <scope>NUCLEOTIDE SEQUENCE [LARGE SCALE GENOMIC DNA]</scope>
    <source>
        <strain evidence="2">H3</strain>
    </source>
</reference>
<reference evidence="2" key="1">
    <citation type="journal article" date="2017" name="Biotechnol. Biofuels">
        <title>Evaluation of environmental bacterial communities as a factor affecting the growth of duckweed Lemna minor.</title>
        <authorList>
            <person name="Ishizawa H."/>
            <person name="Kuroda M."/>
            <person name="Morikawa M."/>
            <person name="Ike M."/>
        </authorList>
    </citation>
    <scope>NUCLEOTIDE SEQUENCE [LARGE SCALE GENOMIC DNA]</scope>
    <source>
        <strain evidence="2">H3</strain>
    </source>
</reference>
<reference evidence="1 2" key="2">
    <citation type="journal article" date="2017" name="Genome Announc.">
        <title>Draft genome sequence of Aquitalea magnusonii strain H3, a plant growth-promoting bacterium of duckweed Lemna minor.</title>
        <authorList>
            <person name="Ishizawa H."/>
            <person name="Kuroda M."/>
            <person name="Ike M."/>
        </authorList>
    </citation>
    <scope>NUCLEOTIDE SEQUENCE [LARGE SCALE GENOMIC DNA]</scope>
    <source>
        <strain evidence="1 2">H3</strain>
    </source>
</reference>
<name>A0A3G9G9C4_9NEIS</name>
<dbReference type="EMBL" id="AP018823">
    <property type="protein sequence ID" value="BBF84540.1"/>
    <property type="molecule type" value="Genomic_DNA"/>
</dbReference>
<dbReference type="Proteomes" id="UP000198290">
    <property type="component" value="Chromosome"/>
</dbReference>
<gene>
    <name evidence="1" type="ORF">DLM_0900</name>
</gene>
<protein>
    <submittedName>
        <fullName evidence="1">Uncharacterized protein</fullName>
    </submittedName>
</protein>
<keyword evidence="2" id="KW-1185">Reference proteome</keyword>
<sequence>MLLEQFYRDQSDLTETIEALTCALSQVAYHRENVIKNGNPELELFGVQE</sequence>
<evidence type="ECO:0000313" key="1">
    <source>
        <dbReference type="EMBL" id="BBF84540.1"/>
    </source>
</evidence>